<reference evidence="8 9" key="1">
    <citation type="submission" date="2020-08" db="EMBL/GenBank/DDBJ databases">
        <title>Complete Genome Sequence of Effusibacillus dendaii Strain skT53, Isolated from Farmland soil.</title>
        <authorList>
            <person name="Konishi T."/>
            <person name="Kawasaki H."/>
        </authorList>
    </citation>
    <scope>NUCLEOTIDE SEQUENCE [LARGE SCALE GENOMIC DNA]</scope>
    <source>
        <strain evidence="9">skT53</strain>
    </source>
</reference>
<dbReference type="Pfam" id="PF06305">
    <property type="entry name" value="LapA_dom"/>
    <property type="match status" value="1"/>
</dbReference>
<keyword evidence="2 6" id="KW-0812">Transmembrane</keyword>
<dbReference type="GO" id="GO:0005886">
    <property type="term" value="C:plasma membrane"/>
    <property type="evidence" value="ECO:0007669"/>
    <property type="project" value="InterPro"/>
</dbReference>
<accession>A0A7I8DAX5</accession>
<keyword evidence="9" id="KW-1185">Reference proteome</keyword>
<dbReference type="PANTHER" id="PTHR41335:SF1">
    <property type="entry name" value="MEMBRANE PROTEIN"/>
    <property type="match status" value="1"/>
</dbReference>
<keyword evidence="1" id="KW-1003">Cell membrane</keyword>
<dbReference type="KEGG" id="eff:skT53_00460"/>
<evidence type="ECO:0000256" key="5">
    <source>
        <dbReference type="SAM" id="Coils"/>
    </source>
</evidence>
<evidence type="ECO:0000256" key="2">
    <source>
        <dbReference type="ARBA" id="ARBA00022692"/>
    </source>
</evidence>
<protein>
    <recommendedName>
        <fullName evidence="7">Lipopolysaccharide assembly protein A domain-containing protein</fullName>
    </recommendedName>
</protein>
<gene>
    <name evidence="8" type="ORF">skT53_00460</name>
</gene>
<evidence type="ECO:0000256" key="4">
    <source>
        <dbReference type="ARBA" id="ARBA00023136"/>
    </source>
</evidence>
<evidence type="ECO:0000313" key="9">
    <source>
        <dbReference type="Proteomes" id="UP000593802"/>
    </source>
</evidence>
<keyword evidence="5" id="KW-0175">Coiled coil</keyword>
<sequence length="102" mass="11804">MRWKLIGLILFAVLVAAFTLSNSRLVEVNFLFVSVQMNLVLLMLITLLLGMCLMAILWSIRAWKWRGEMNRLRQQVAELTEQANVKRDEHVDEAKSPMSDPM</sequence>
<name>A0A7I8DAX5_9BACL</name>
<evidence type="ECO:0000313" key="8">
    <source>
        <dbReference type="EMBL" id="BCJ85061.1"/>
    </source>
</evidence>
<dbReference type="PANTHER" id="PTHR41335">
    <property type="entry name" value="MEMBRANE PROTEIN-RELATED"/>
    <property type="match status" value="1"/>
</dbReference>
<organism evidence="8 9">
    <name type="scientific">Effusibacillus dendaii</name>
    <dbReference type="NCBI Taxonomy" id="2743772"/>
    <lineage>
        <taxon>Bacteria</taxon>
        <taxon>Bacillati</taxon>
        <taxon>Bacillota</taxon>
        <taxon>Bacilli</taxon>
        <taxon>Bacillales</taxon>
        <taxon>Alicyclobacillaceae</taxon>
        <taxon>Effusibacillus</taxon>
    </lineage>
</organism>
<keyword evidence="4 6" id="KW-0472">Membrane</keyword>
<evidence type="ECO:0000256" key="1">
    <source>
        <dbReference type="ARBA" id="ARBA00022475"/>
    </source>
</evidence>
<evidence type="ECO:0000256" key="3">
    <source>
        <dbReference type="ARBA" id="ARBA00022989"/>
    </source>
</evidence>
<dbReference type="InterPro" id="IPR010445">
    <property type="entry name" value="LapA_dom"/>
</dbReference>
<proteinExistence type="predicted"/>
<dbReference type="Proteomes" id="UP000593802">
    <property type="component" value="Chromosome"/>
</dbReference>
<dbReference type="RefSeq" id="WP_200759230.1">
    <property type="nucleotide sequence ID" value="NZ_AP023366.1"/>
</dbReference>
<feature type="domain" description="Lipopolysaccharide assembly protein A" evidence="7">
    <location>
        <begin position="22"/>
        <end position="83"/>
    </location>
</feature>
<dbReference type="AlphaFoldDB" id="A0A7I8DAX5"/>
<feature type="coiled-coil region" evidence="5">
    <location>
        <begin position="62"/>
        <end position="89"/>
    </location>
</feature>
<dbReference type="EMBL" id="AP023366">
    <property type="protein sequence ID" value="BCJ85061.1"/>
    <property type="molecule type" value="Genomic_DNA"/>
</dbReference>
<keyword evidence="3 6" id="KW-1133">Transmembrane helix</keyword>
<evidence type="ECO:0000256" key="6">
    <source>
        <dbReference type="SAM" id="Phobius"/>
    </source>
</evidence>
<feature type="transmembrane region" description="Helical" evidence="6">
    <location>
        <begin position="39"/>
        <end position="63"/>
    </location>
</feature>
<evidence type="ECO:0000259" key="7">
    <source>
        <dbReference type="Pfam" id="PF06305"/>
    </source>
</evidence>